<keyword evidence="1" id="KW-0472">Membrane</keyword>
<evidence type="ECO:0000313" key="3">
    <source>
        <dbReference type="Proteomes" id="UP000236584"/>
    </source>
</evidence>
<protein>
    <submittedName>
        <fullName evidence="2">Uncharacterized protein</fullName>
    </submittedName>
</protein>
<dbReference type="AlphaFoldDB" id="A0A2I8VRF4"/>
<dbReference type="RefSeq" id="WP_103428180.1">
    <property type="nucleotide sequence ID" value="NZ_CP026312.1"/>
</dbReference>
<evidence type="ECO:0000256" key="1">
    <source>
        <dbReference type="SAM" id="Phobius"/>
    </source>
</evidence>
<gene>
    <name evidence="2" type="ORF">C2R22_23435</name>
</gene>
<geneLocation type="plasmid" evidence="2">
    <name>unnamed3</name>
</geneLocation>
<keyword evidence="1" id="KW-0812">Transmembrane</keyword>
<keyword evidence="3" id="KW-1185">Reference proteome</keyword>
<dbReference type="KEGG" id="srub:C2R22_23435"/>
<feature type="transmembrane region" description="Helical" evidence="1">
    <location>
        <begin position="101"/>
        <end position="126"/>
    </location>
</feature>
<name>A0A2I8VRF4_9EURY</name>
<keyword evidence="1" id="KW-1133">Transmembrane helix</keyword>
<evidence type="ECO:0000313" key="2">
    <source>
        <dbReference type="EMBL" id="AUV84501.1"/>
    </source>
</evidence>
<dbReference type="Proteomes" id="UP000236584">
    <property type="component" value="Plasmid unnamed3"/>
</dbReference>
<feature type="transmembrane region" description="Helical" evidence="1">
    <location>
        <begin position="69"/>
        <end position="95"/>
    </location>
</feature>
<accession>A0A2I8VRF4</accession>
<dbReference type="EMBL" id="CP026312">
    <property type="protein sequence ID" value="AUV84501.1"/>
    <property type="molecule type" value="Genomic_DNA"/>
</dbReference>
<proteinExistence type="predicted"/>
<dbReference type="GeneID" id="35595113"/>
<organism evidence="2 3">
    <name type="scientific">Salinigranum rubrum</name>
    <dbReference type="NCBI Taxonomy" id="755307"/>
    <lineage>
        <taxon>Archaea</taxon>
        <taxon>Methanobacteriati</taxon>
        <taxon>Methanobacteriota</taxon>
        <taxon>Stenosarchaea group</taxon>
        <taxon>Halobacteria</taxon>
        <taxon>Halobacteriales</taxon>
        <taxon>Haloferacaceae</taxon>
        <taxon>Salinigranum</taxon>
    </lineage>
</organism>
<sequence>MTNAITVKNWWTEVTKALLLGFIALAVLLHQTFIQGAGFVPTGASQLMLWVTVVGIVGYATLRRDLTVGYWLSALTGLLYLAFTGILMAGLLGPLPSDGPAIGFVLGPLAQGLYAVVLIVVAVLALRERGTTDEVRQRSARGAEDPQ</sequence>
<reference evidence="2 3" key="1">
    <citation type="submission" date="2018-01" db="EMBL/GenBank/DDBJ databases">
        <title>Complete genome sequence of Salinigranum rubrum GX10T, an extremely halophilic archaeon isolated from a marine solar saltern.</title>
        <authorList>
            <person name="Han S."/>
        </authorList>
    </citation>
    <scope>NUCLEOTIDE SEQUENCE [LARGE SCALE GENOMIC DNA]</scope>
    <source>
        <strain evidence="2 3">GX10</strain>
        <plasmid evidence="3">Plasmid unnamed3</plasmid>
    </source>
</reference>
<feature type="transmembrane region" description="Helical" evidence="1">
    <location>
        <begin position="46"/>
        <end position="62"/>
    </location>
</feature>
<keyword evidence="2" id="KW-0614">Plasmid</keyword>